<keyword evidence="3" id="KW-1185">Reference proteome</keyword>
<feature type="region of interest" description="Disordered" evidence="1">
    <location>
        <begin position="106"/>
        <end position="174"/>
    </location>
</feature>
<accession>A0A4Y9Y1N4</accession>
<proteinExistence type="predicted"/>
<protein>
    <submittedName>
        <fullName evidence="2">Uncharacterized protein</fullName>
    </submittedName>
</protein>
<evidence type="ECO:0000313" key="2">
    <source>
        <dbReference type="EMBL" id="TFY55633.1"/>
    </source>
</evidence>
<dbReference type="EMBL" id="SEOQ01000898">
    <property type="protein sequence ID" value="TFY55633.1"/>
    <property type="molecule type" value="Genomic_DNA"/>
</dbReference>
<dbReference type="OrthoDB" id="10398376at2759"/>
<organism evidence="2 3">
    <name type="scientific">Dentipellis fragilis</name>
    <dbReference type="NCBI Taxonomy" id="205917"/>
    <lineage>
        <taxon>Eukaryota</taxon>
        <taxon>Fungi</taxon>
        <taxon>Dikarya</taxon>
        <taxon>Basidiomycota</taxon>
        <taxon>Agaricomycotina</taxon>
        <taxon>Agaricomycetes</taxon>
        <taxon>Russulales</taxon>
        <taxon>Hericiaceae</taxon>
        <taxon>Dentipellis</taxon>
    </lineage>
</organism>
<feature type="region of interest" description="Disordered" evidence="1">
    <location>
        <begin position="1"/>
        <end position="32"/>
    </location>
</feature>
<reference evidence="2 3" key="1">
    <citation type="submission" date="2019-02" db="EMBL/GenBank/DDBJ databases">
        <title>Genome sequencing of the rare red list fungi Dentipellis fragilis.</title>
        <authorList>
            <person name="Buettner E."/>
            <person name="Kellner H."/>
        </authorList>
    </citation>
    <scope>NUCLEOTIDE SEQUENCE [LARGE SCALE GENOMIC DNA]</scope>
    <source>
        <strain evidence="2 3">DSM 105465</strain>
    </source>
</reference>
<sequence length="289" mass="32619">MAHSHRSHDFSWRDSPRRNSPTQAAHDIQRRNEIQIPSSGVYASGSAYSQVEREFVSDLQLARTRPASFAGSDLANALGHSIIPTRGAHNMPNMHAQHHDIAVGQAALSHHGHRQSAARSNARSSVARSSTQRHSADATSPHEAVFSVGHDYQEQWKAERPQPQPVASSSKAPHALAMTPRALAARKGRTTGAQDLYNLNKRLPDPWHRYDDPLNKRVIPKATEYIDHLEQTLRQKVKKLHNKDEQIEWFEHALEAGNIKCMDIERELHQRCEEIDYLRSALHQHGGKF</sequence>
<feature type="compositionally biased region" description="Low complexity" evidence="1">
    <location>
        <begin position="117"/>
        <end position="130"/>
    </location>
</feature>
<evidence type="ECO:0000313" key="3">
    <source>
        <dbReference type="Proteomes" id="UP000298327"/>
    </source>
</evidence>
<dbReference type="Proteomes" id="UP000298327">
    <property type="component" value="Unassembled WGS sequence"/>
</dbReference>
<comment type="caution">
    <text evidence="2">The sequence shown here is derived from an EMBL/GenBank/DDBJ whole genome shotgun (WGS) entry which is preliminary data.</text>
</comment>
<gene>
    <name evidence="2" type="ORF">EVG20_g9252</name>
</gene>
<feature type="compositionally biased region" description="Basic and acidic residues" evidence="1">
    <location>
        <begin position="7"/>
        <end position="17"/>
    </location>
</feature>
<evidence type="ECO:0000256" key="1">
    <source>
        <dbReference type="SAM" id="MobiDB-lite"/>
    </source>
</evidence>
<dbReference type="AlphaFoldDB" id="A0A4Y9Y1N4"/>
<feature type="compositionally biased region" description="Basic and acidic residues" evidence="1">
    <location>
        <begin position="151"/>
        <end position="160"/>
    </location>
</feature>
<name>A0A4Y9Y1N4_9AGAM</name>